<keyword evidence="6" id="KW-1185">Reference proteome</keyword>
<accession>A0ABS7C6B9</accession>
<dbReference type="PANTHER" id="PTHR43280">
    <property type="entry name" value="ARAC-FAMILY TRANSCRIPTIONAL REGULATOR"/>
    <property type="match status" value="1"/>
</dbReference>
<comment type="caution">
    <text evidence="5">The sequence shown here is derived from an EMBL/GenBank/DDBJ whole genome shotgun (WGS) entry which is preliminary data.</text>
</comment>
<organism evidence="5 6">
    <name type="scientific">Paenibacillus sepulcri</name>
    <dbReference type="NCBI Taxonomy" id="359917"/>
    <lineage>
        <taxon>Bacteria</taxon>
        <taxon>Bacillati</taxon>
        <taxon>Bacillota</taxon>
        <taxon>Bacilli</taxon>
        <taxon>Bacillales</taxon>
        <taxon>Paenibacillaceae</taxon>
        <taxon>Paenibacillus</taxon>
    </lineage>
</organism>
<evidence type="ECO:0000259" key="4">
    <source>
        <dbReference type="PROSITE" id="PS01124"/>
    </source>
</evidence>
<dbReference type="Gene3D" id="2.60.120.10">
    <property type="entry name" value="Jelly Rolls"/>
    <property type="match status" value="1"/>
</dbReference>
<dbReference type="InterPro" id="IPR009057">
    <property type="entry name" value="Homeodomain-like_sf"/>
</dbReference>
<dbReference type="PANTHER" id="PTHR43280:SF2">
    <property type="entry name" value="HTH-TYPE TRANSCRIPTIONAL REGULATOR EXSA"/>
    <property type="match status" value="1"/>
</dbReference>
<dbReference type="InterPro" id="IPR003313">
    <property type="entry name" value="AraC-bd"/>
</dbReference>
<dbReference type="SUPFAM" id="SSF46689">
    <property type="entry name" value="Homeodomain-like"/>
    <property type="match status" value="2"/>
</dbReference>
<gene>
    <name evidence="5" type="ORF">K0U00_19845</name>
</gene>
<name>A0ABS7C6B9_9BACL</name>
<dbReference type="Proteomes" id="UP001519887">
    <property type="component" value="Unassembled WGS sequence"/>
</dbReference>
<keyword evidence="2" id="KW-0238">DNA-binding</keyword>
<dbReference type="SMART" id="SM00342">
    <property type="entry name" value="HTH_ARAC"/>
    <property type="match status" value="1"/>
</dbReference>
<dbReference type="InterPro" id="IPR011051">
    <property type="entry name" value="RmlC_Cupin_sf"/>
</dbReference>
<dbReference type="RefSeq" id="WP_210037460.1">
    <property type="nucleotide sequence ID" value="NZ_JBHLVU010000004.1"/>
</dbReference>
<dbReference type="SUPFAM" id="SSF51182">
    <property type="entry name" value="RmlC-like cupins"/>
    <property type="match status" value="1"/>
</dbReference>
<dbReference type="EMBL" id="JAHZIK010000540">
    <property type="protein sequence ID" value="MBW7456290.1"/>
    <property type="molecule type" value="Genomic_DNA"/>
</dbReference>
<dbReference type="Pfam" id="PF12833">
    <property type="entry name" value="HTH_18"/>
    <property type="match status" value="1"/>
</dbReference>
<evidence type="ECO:0000313" key="6">
    <source>
        <dbReference type="Proteomes" id="UP001519887"/>
    </source>
</evidence>
<evidence type="ECO:0000256" key="1">
    <source>
        <dbReference type="ARBA" id="ARBA00023015"/>
    </source>
</evidence>
<keyword evidence="3" id="KW-0804">Transcription</keyword>
<reference evidence="5 6" key="1">
    <citation type="submission" date="2021-07" db="EMBL/GenBank/DDBJ databases">
        <title>Paenibacillus radiodurans sp. nov., isolated from the southeastern edge of Tengger Desert.</title>
        <authorList>
            <person name="Zhang G."/>
        </authorList>
    </citation>
    <scope>NUCLEOTIDE SEQUENCE [LARGE SCALE GENOMIC DNA]</scope>
    <source>
        <strain evidence="5 6">CCM 7311</strain>
    </source>
</reference>
<protein>
    <submittedName>
        <fullName evidence="5">AraC family transcriptional regulator</fullName>
    </submittedName>
</protein>
<evidence type="ECO:0000256" key="3">
    <source>
        <dbReference type="ARBA" id="ARBA00023163"/>
    </source>
</evidence>
<dbReference type="PROSITE" id="PS01124">
    <property type="entry name" value="HTH_ARAC_FAMILY_2"/>
    <property type="match status" value="1"/>
</dbReference>
<keyword evidence="1" id="KW-0805">Transcription regulation</keyword>
<dbReference type="Pfam" id="PF02311">
    <property type="entry name" value="AraC_binding"/>
    <property type="match status" value="1"/>
</dbReference>
<dbReference type="InterPro" id="IPR014710">
    <property type="entry name" value="RmlC-like_jellyroll"/>
</dbReference>
<dbReference type="Gene3D" id="1.10.10.60">
    <property type="entry name" value="Homeodomain-like"/>
    <property type="match status" value="2"/>
</dbReference>
<evidence type="ECO:0000256" key="2">
    <source>
        <dbReference type="ARBA" id="ARBA00023125"/>
    </source>
</evidence>
<evidence type="ECO:0000313" key="5">
    <source>
        <dbReference type="EMBL" id="MBW7456290.1"/>
    </source>
</evidence>
<dbReference type="InterPro" id="IPR018060">
    <property type="entry name" value="HTH_AraC"/>
</dbReference>
<sequence length="302" mass="35152">MFRHPKPRYLELTEVRPNVHWAQIQHVPRSSGQLRTIYDFELMYVFQGELQIHFDDESSRIPAGAGDLLLLPSSIRHRIEILTEMDTRLLGIHFDFFNEHSALAEQDIVVQEDKVVAERFCSLPVNGEDLPAFGLHYEGIPFEMVEWMERIVQDHARGRGNPGYEMACRGLMLLIFTQLLSLPAKSSRPSLQSQYYEAVQNLAADMEHSPGGTWPNGALAERFNVSEDHFIRLFKDIIGMSPHKYLQFVRHREAKRMLRETDMKIELIGRQLGYDDLHNFSKMFKKWQGVSPRAYRKLSIMH</sequence>
<feature type="domain" description="HTH araC/xylS-type" evidence="4">
    <location>
        <begin position="196"/>
        <end position="298"/>
    </location>
</feature>
<proteinExistence type="predicted"/>